<evidence type="ECO:0000313" key="7">
    <source>
        <dbReference type="Proteomes" id="UP001161406"/>
    </source>
</evidence>
<keyword evidence="7" id="KW-1185">Reference proteome</keyword>
<dbReference type="PANTHER" id="PTHR30537:SF71">
    <property type="entry name" value="TRANSCRIPTIONAL REGULATORY PROTEIN"/>
    <property type="match status" value="1"/>
</dbReference>
<proteinExistence type="inferred from homology"/>
<dbReference type="InterPro" id="IPR058163">
    <property type="entry name" value="LysR-type_TF_proteobact-type"/>
</dbReference>
<accession>A0ABQ5UIX2</accession>
<name>A0ABQ5UIX2_9HYPH</name>
<evidence type="ECO:0000256" key="2">
    <source>
        <dbReference type="ARBA" id="ARBA00023015"/>
    </source>
</evidence>
<dbReference type="Proteomes" id="UP001161406">
    <property type="component" value="Unassembled WGS sequence"/>
</dbReference>
<evidence type="ECO:0000256" key="3">
    <source>
        <dbReference type="ARBA" id="ARBA00023125"/>
    </source>
</evidence>
<evidence type="ECO:0000313" key="6">
    <source>
        <dbReference type="EMBL" id="GLQ12034.1"/>
    </source>
</evidence>
<reference evidence="6" key="2">
    <citation type="submission" date="2023-01" db="EMBL/GenBank/DDBJ databases">
        <title>Draft genome sequence of Devosia yakushimensis strain NBRC 103855.</title>
        <authorList>
            <person name="Sun Q."/>
            <person name="Mori K."/>
        </authorList>
    </citation>
    <scope>NUCLEOTIDE SEQUENCE</scope>
    <source>
        <strain evidence="6">NBRC 103855</strain>
    </source>
</reference>
<dbReference type="InterPro" id="IPR036388">
    <property type="entry name" value="WH-like_DNA-bd_sf"/>
</dbReference>
<dbReference type="EMBL" id="BSNG01000003">
    <property type="protein sequence ID" value="GLQ12034.1"/>
    <property type="molecule type" value="Genomic_DNA"/>
</dbReference>
<keyword evidence="2" id="KW-0805">Transcription regulation</keyword>
<comment type="similarity">
    <text evidence="1">Belongs to the LysR transcriptional regulatory family.</text>
</comment>
<dbReference type="PROSITE" id="PS50931">
    <property type="entry name" value="HTH_LYSR"/>
    <property type="match status" value="1"/>
</dbReference>
<organism evidence="6 7">
    <name type="scientific">Devosia yakushimensis</name>
    <dbReference type="NCBI Taxonomy" id="470028"/>
    <lineage>
        <taxon>Bacteria</taxon>
        <taxon>Pseudomonadati</taxon>
        <taxon>Pseudomonadota</taxon>
        <taxon>Alphaproteobacteria</taxon>
        <taxon>Hyphomicrobiales</taxon>
        <taxon>Devosiaceae</taxon>
        <taxon>Devosia</taxon>
    </lineage>
</organism>
<dbReference type="InterPro" id="IPR005119">
    <property type="entry name" value="LysR_subst-bd"/>
</dbReference>
<dbReference type="Gene3D" id="3.40.190.290">
    <property type="match status" value="1"/>
</dbReference>
<comment type="caution">
    <text evidence="6">The sequence shown here is derived from an EMBL/GenBank/DDBJ whole genome shotgun (WGS) entry which is preliminary data.</text>
</comment>
<reference evidence="6" key="1">
    <citation type="journal article" date="2014" name="Int. J. Syst. Evol. Microbiol.">
        <title>Complete genome of a new Firmicutes species belonging to the dominant human colonic microbiota ('Ruminococcus bicirculans') reveals two chromosomes and a selective capacity to utilize plant glucans.</title>
        <authorList>
            <consortium name="NISC Comparative Sequencing Program"/>
            <person name="Wegmann U."/>
            <person name="Louis P."/>
            <person name="Goesmann A."/>
            <person name="Henrissat B."/>
            <person name="Duncan S.H."/>
            <person name="Flint H.J."/>
        </authorList>
    </citation>
    <scope>NUCLEOTIDE SEQUENCE</scope>
    <source>
        <strain evidence="6">NBRC 103855</strain>
    </source>
</reference>
<dbReference type="InterPro" id="IPR036390">
    <property type="entry name" value="WH_DNA-bd_sf"/>
</dbReference>
<dbReference type="SUPFAM" id="SSF53850">
    <property type="entry name" value="Periplasmic binding protein-like II"/>
    <property type="match status" value="1"/>
</dbReference>
<evidence type="ECO:0000256" key="4">
    <source>
        <dbReference type="ARBA" id="ARBA00023163"/>
    </source>
</evidence>
<dbReference type="InterPro" id="IPR000847">
    <property type="entry name" value="LysR_HTH_N"/>
</dbReference>
<keyword evidence="3" id="KW-0238">DNA-binding</keyword>
<evidence type="ECO:0000259" key="5">
    <source>
        <dbReference type="PROSITE" id="PS50931"/>
    </source>
</evidence>
<dbReference type="Pfam" id="PF00126">
    <property type="entry name" value="HTH_1"/>
    <property type="match status" value="1"/>
</dbReference>
<dbReference type="Pfam" id="PF03466">
    <property type="entry name" value="LysR_substrate"/>
    <property type="match status" value="1"/>
</dbReference>
<dbReference type="PANTHER" id="PTHR30537">
    <property type="entry name" value="HTH-TYPE TRANSCRIPTIONAL REGULATOR"/>
    <property type="match status" value="1"/>
</dbReference>
<sequence length="306" mass="34038">MVDSRSGEMEVFVTVAEQGSFSEAARRLRLTPSAVSKLVTRIEDRLQTRLFFRSTRALRLSPEGEAYLARARLILAEIEDAERSIADGASARPRGKLRVTVSVGFGVTYVVPMMPEFLRCYPEIELDLLLSDTLVDLLEDRVDIALRSGPLRDSSLKARKILVCDRVIVGSPGYLEAFGVPRRPEELEAHNCLTLSLLRNFDHWPFRLPSGQKLEQPVSGTFQTNNGPTLRQLCLAGVGLGRVGRFNVQADIDAGRLVPVLEDYYGGDDELIHALYAPHQHLAARVRAFIDFLVERVAAGSHIDSR</sequence>
<dbReference type="SUPFAM" id="SSF46785">
    <property type="entry name" value="Winged helix' DNA-binding domain"/>
    <property type="match status" value="1"/>
</dbReference>
<evidence type="ECO:0000256" key="1">
    <source>
        <dbReference type="ARBA" id="ARBA00009437"/>
    </source>
</evidence>
<dbReference type="Gene3D" id="1.10.10.10">
    <property type="entry name" value="Winged helix-like DNA-binding domain superfamily/Winged helix DNA-binding domain"/>
    <property type="match status" value="1"/>
</dbReference>
<keyword evidence="4" id="KW-0804">Transcription</keyword>
<dbReference type="RefSeq" id="WP_284393830.1">
    <property type="nucleotide sequence ID" value="NZ_BSNG01000003.1"/>
</dbReference>
<protein>
    <submittedName>
        <fullName evidence="6">LysR family transcriptional regulator</fullName>
    </submittedName>
</protein>
<gene>
    <name evidence="6" type="ORF">GCM10007913_39660</name>
</gene>
<feature type="domain" description="HTH lysR-type" evidence="5">
    <location>
        <begin position="9"/>
        <end position="61"/>
    </location>
</feature>